<comment type="caution">
    <text evidence="2">The sequence shown here is derived from an EMBL/GenBank/DDBJ whole genome shotgun (WGS) entry which is preliminary data.</text>
</comment>
<organism evidence="2 3">
    <name type="scientific">Pseudoxanthomonas dokdonensis</name>
    <dbReference type="NCBI Taxonomy" id="344882"/>
    <lineage>
        <taxon>Bacteria</taxon>
        <taxon>Pseudomonadati</taxon>
        <taxon>Pseudomonadota</taxon>
        <taxon>Gammaproteobacteria</taxon>
        <taxon>Lysobacterales</taxon>
        <taxon>Lysobacteraceae</taxon>
        <taxon>Pseudoxanthomonas</taxon>
    </lineage>
</organism>
<sequence>MGIVAVTADHTPCDDAADARGKPAPAVAIPRNRTPGLAGASAKAAAKSSLPTASGVSHGGGGDDVDATLQRPRSPKWHSFLPGMFR</sequence>
<reference evidence="2 3" key="1">
    <citation type="submission" date="2015-05" db="EMBL/GenBank/DDBJ databases">
        <title>Genome sequencing and analysis of members of genus Stenotrophomonas.</title>
        <authorList>
            <person name="Patil P.P."/>
            <person name="Midha S."/>
            <person name="Patil P.B."/>
        </authorList>
    </citation>
    <scope>NUCLEOTIDE SEQUENCE [LARGE SCALE GENOMIC DNA]</scope>
    <source>
        <strain evidence="2 3">DSM 21858</strain>
    </source>
</reference>
<evidence type="ECO:0000256" key="1">
    <source>
        <dbReference type="SAM" id="MobiDB-lite"/>
    </source>
</evidence>
<accession>A0A0R0CV82</accession>
<feature type="region of interest" description="Disordered" evidence="1">
    <location>
        <begin position="1"/>
        <end position="86"/>
    </location>
</feature>
<dbReference type="PATRIC" id="fig|344882.3.peg.3105"/>
<proteinExistence type="predicted"/>
<feature type="compositionally biased region" description="Low complexity" evidence="1">
    <location>
        <begin position="34"/>
        <end position="56"/>
    </location>
</feature>
<evidence type="ECO:0000313" key="2">
    <source>
        <dbReference type="EMBL" id="KRG69556.1"/>
    </source>
</evidence>
<feature type="compositionally biased region" description="Basic and acidic residues" evidence="1">
    <location>
        <begin position="11"/>
        <end position="21"/>
    </location>
</feature>
<dbReference type="AlphaFoldDB" id="A0A0R0CV82"/>
<gene>
    <name evidence="2" type="ORF">ABB29_08730</name>
</gene>
<name>A0A0R0CV82_9GAMM</name>
<keyword evidence="3" id="KW-1185">Reference proteome</keyword>
<evidence type="ECO:0000313" key="3">
    <source>
        <dbReference type="Proteomes" id="UP000052052"/>
    </source>
</evidence>
<dbReference type="Proteomes" id="UP000052052">
    <property type="component" value="Unassembled WGS sequence"/>
</dbReference>
<protein>
    <submittedName>
        <fullName evidence="2">Uncharacterized protein</fullName>
    </submittedName>
</protein>
<dbReference type="EMBL" id="LDJL01000009">
    <property type="protein sequence ID" value="KRG69556.1"/>
    <property type="molecule type" value="Genomic_DNA"/>
</dbReference>